<gene>
    <name evidence="1" type="ORF">RDB_LOCUS133831</name>
</gene>
<organism evidence="1 2">
    <name type="scientific">Rhizoctonia solani</name>
    <dbReference type="NCBI Taxonomy" id="456999"/>
    <lineage>
        <taxon>Eukaryota</taxon>
        <taxon>Fungi</taxon>
        <taxon>Dikarya</taxon>
        <taxon>Basidiomycota</taxon>
        <taxon>Agaricomycotina</taxon>
        <taxon>Agaricomycetes</taxon>
        <taxon>Cantharellales</taxon>
        <taxon>Ceratobasidiaceae</taxon>
        <taxon>Rhizoctonia</taxon>
    </lineage>
</organism>
<comment type="caution">
    <text evidence="1">The sequence shown here is derived from an EMBL/GenBank/DDBJ whole genome shotgun (WGS) entry which is preliminary data.</text>
</comment>
<dbReference type="Proteomes" id="UP000663850">
    <property type="component" value="Unassembled WGS sequence"/>
</dbReference>
<accession>A0A8H3DIE7</accession>
<protein>
    <recommendedName>
        <fullName evidence="3">F-box domain-containing protein</fullName>
    </recommendedName>
</protein>
<name>A0A8H3DIE7_9AGAM</name>
<proteinExistence type="predicted"/>
<dbReference type="EMBL" id="CAJMWZ010007036">
    <property type="protein sequence ID" value="CAE6532338.1"/>
    <property type="molecule type" value="Genomic_DNA"/>
</dbReference>
<evidence type="ECO:0008006" key="3">
    <source>
        <dbReference type="Google" id="ProtNLM"/>
    </source>
</evidence>
<evidence type="ECO:0000313" key="1">
    <source>
        <dbReference type="EMBL" id="CAE6532338.1"/>
    </source>
</evidence>
<dbReference type="AlphaFoldDB" id="A0A8H3DIE7"/>
<sequence>MERKSKGLLESKHLWSYIKVVTVAISQFKSSQVIPPFVQLLGMLPNVHTLEVLYVTIDIPSPEDFKRYFKGYTFPSMQKVVLPAYAREILRCCPNVKEVTCNRDFGEYGQLCDALIHIGCPNLEVIRGFTIGSVPLKRLGRVSPSLRCIRIDGRVFTRRNPTEDILQLTSFSVLHSLRVIEIDCFEDNPVEKAVKLAIDVLRKCAENKPTTKGRDSRRTSIARVGLNSLKSPCFEPRLVRILRYAFSHTYGRTPSDFVPVRIEEFPVKL</sequence>
<reference evidence="1" key="1">
    <citation type="submission" date="2021-01" db="EMBL/GenBank/DDBJ databases">
        <authorList>
            <person name="Kaushik A."/>
        </authorList>
    </citation>
    <scope>NUCLEOTIDE SEQUENCE</scope>
    <source>
        <strain evidence="1">Type strain: AG8-Rh-89/</strain>
    </source>
</reference>
<evidence type="ECO:0000313" key="2">
    <source>
        <dbReference type="Proteomes" id="UP000663850"/>
    </source>
</evidence>